<dbReference type="EMBL" id="ATBY01000015">
    <property type="protein sequence ID" value="EPD68525.1"/>
    <property type="molecule type" value="Genomic_DNA"/>
</dbReference>
<protein>
    <submittedName>
        <fullName evidence="1">Uncharacterized protein</fullName>
    </submittedName>
</protein>
<evidence type="ECO:0000313" key="2">
    <source>
        <dbReference type="Proteomes" id="UP000014408"/>
    </source>
</evidence>
<dbReference type="STRING" id="1125779.HMPREF1219_01706"/>
<sequence length="55" mass="5889">MKSGAGYLTHRALDNALATKGYGIDRALVVGPTNVKVEGRIAYLPIYAVSWLPIS</sequence>
<dbReference type="AlphaFoldDB" id="S2Z2N1"/>
<dbReference type="HOGENOM" id="CLU_3024446_0_0_11"/>
<gene>
    <name evidence="1" type="ORF">HMPREF1219_01706</name>
</gene>
<keyword evidence="2" id="KW-1185">Reference proteome</keyword>
<dbReference type="Proteomes" id="UP000014408">
    <property type="component" value="Unassembled WGS sequence"/>
</dbReference>
<name>S2Z2N1_9CORY</name>
<proteinExistence type="predicted"/>
<organism evidence="1 2">
    <name type="scientific">Corynebacterium pyruviciproducens ATCC BAA-1742</name>
    <dbReference type="NCBI Taxonomy" id="1125779"/>
    <lineage>
        <taxon>Bacteria</taxon>
        <taxon>Bacillati</taxon>
        <taxon>Actinomycetota</taxon>
        <taxon>Actinomycetes</taxon>
        <taxon>Mycobacteriales</taxon>
        <taxon>Corynebacteriaceae</taxon>
        <taxon>Corynebacterium</taxon>
    </lineage>
</organism>
<accession>S2Z2N1</accession>
<evidence type="ECO:0000313" key="1">
    <source>
        <dbReference type="EMBL" id="EPD68525.1"/>
    </source>
</evidence>
<reference evidence="1 2" key="1">
    <citation type="submission" date="2013-05" db="EMBL/GenBank/DDBJ databases">
        <title>The Genome Sequence of Corynebacterium pyruviciproducens 1773O (ATCC BAA-1742).</title>
        <authorList>
            <consortium name="The Broad Institute Genomics Platform"/>
            <person name="Earl A."/>
            <person name="Ward D."/>
            <person name="Feldgarden M."/>
            <person name="Gevers D."/>
            <person name="Tong J."/>
            <person name="Walker B."/>
            <person name="Young S."/>
            <person name="Zeng Q."/>
            <person name="Gargeya S."/>
            <person name="Fitzgerald M."/>
            <person name="Haas B."/>
            <person name="Abouelleil A."/>
            <person name="Allen A.W."/>
            <person name="Alvarado L."/>
            <person name="Arachchi H.M."/>
            <person name="Berlin A.M."/>
            <person name="Chapman S.B."/>
            <person name="Gainer-Dewar J."/>
            <person name="Goldberg J."/>
            <person name="Griggs A."/>
            <person name="Gujja S."/>
            <person name="Hansen M."/>
            <person name="Howarth C."/>
            <person name="Imamovic A."/>
            <person name="Ireland A."/>
            <person name="Larimer J."/>
            <person name="McCowan C."/>
            <person name="Murphy C."/>
            <person name="Pearson M."/>
            <person name="Poon T.W."/>
            <person name="Priest M."/>
            <person name="Roberts A."/>
            <person name="Saif S."/>
            <person name="Shea T."/>
            <person name="Sisk P."/>
            <person name="Sykes S."/>
            <person name="Wortman J."/>
            <person name="Nusbaum C."/>
            <person name="Birren B."/>
        </authorList>
    </citation>
    <scope>NUCLEOTIDE SEQUENCE [LARGE SCALE GENOMIC DNA]</scope>
    <source>
        <strain evidence="1 2">ATCC BAA-1742</strain>
    </source>
</reference>
<comment type="caution">
    <text evidence="1">The sequence shown here is derived from an EMBL/GenBank/DDBJ whole genome shotgun (WGS) entry which is preliminary data.</text>
</comment>